<feature type="transmembrane region" description="Helical" evidence="9">
    <location>
        <begin position="312"/>
        <end position="333"/>
    </location>
</feature>
<keyword evidence="5 8" id="KW-1133">Transmembrane helix</keyword>
<feature type="transmembrane region" description="Helical" evidence="9">
    <location>
        <begin position="367"/>
        <end position="386"/>
    </location>
</feature>
<keyword evidence="8" id="KW-0112">Calmodulin-binding</keyword>
<dbReference type="Pfam" id="PF03094">
    <property type="entry name" value="Mlo"/>
    <property type="match status" value="1"/>
</dbReference>
<keyword evidence="7 8" id="KW-0568">Pathogenesis-related protein</keyword>
<comment type="function">
    <text evidence="8">May be involved in modulation of pathogen defense and leaf cell death.</text>
</comment>
<comment type="domain">
    <text evidence="8">The C-terminus contains a calmodulin-binding domain, which binds calmodulin in a calcium-dependent fashion.</text>
</comment>
<evidence type="ECO:0000313" key="11">
    <source>
        <dbReference type="Proteomes" id="UP001152561"/>
    </source>
</evidence>
<organism evidence="10 11">
    <name type="scientific">Anisodus acutangulus</name>
    <dbReference type="NCBI Taxonomy" id="402998"/>
    <lineage>
        <taxon>Eukaryota</taxon>
        <taxon>Viridiplantae</taxon>
        <taxon>Streptophyta</taxon>
        <taxon>Embryophyta</taxon>
        <taxon>Tracheophyta</taxon>
        <taxon>Spermatophyta</taxon>
        <taxon>Magnoliopsida</taxon>
        <taxon>eudicotyledons</taxon>
        <taxon>Gunneridae</taxon>
        <taxon>Pentapetalae</taxon>
        <taxon>asterids</taxon>
        <taxon>lamiids</taxon>
        <taxon>Solanales</taxon>
        <taxon>Solanaceae</taxon>
        <taxon>Solanoideae</taxon>
        <taxon>Hyoscyameae</taxon>
        <taxon>Anisodus</taxon>
    </lineage>
</organism>
<evidence type="ECO:0000256" key="5">
    <source>
        <dbReference type="ARBA" id="ARBA00022989"/>
    </source>
</evidence>
<accession>A0A9Q1RBY8</accession>
<dbReference type="Proteomes" id="UP001152561">
    <property type="component" value="Unassembled WGS sequence"/>
</dbReference>
<dbReference type="PANTHER" id="PTHR31942:SF72">
    <property type="entry name" value="MLO-LIKE PROTEIN"/>
    <property type="match status" value="1"/>
</dbReference>
<dbReference type="GO" id="GO:0005516">
    <property type="term" value="F:calmodulin binding"/>
    <property type="evidence" value="ECO:0007669"/>
    <property type="project" value="UniProtKB-KW"/>
</dbReference>
<evidence type="ECO:0000256" key="3">
    <source>
        <dbReference type="ARBA" id="ARBA00022692"/>
    </source>
</evidence>
<dbReference type="EMBL" id="JAJAGQ010000011">
    <property type="protein sequence ID" value="KAJ8549526.1"/>
    <property type="molecule type" value="Genomic_DNA"/>
</dbReference>
<feature type="transmembrane region" description="Helical" evidence="9">
    <location>
        <begin position="50"/>
        <end position="74"/>
    </location>
</feature>
<feature type="transmembrane region" description="Helical" evidence="9">
    <location>
        <begin position="95"/>
        <end position="113"/>
    </location>
</feature>
<keyword evidence="4 8" id="KW-0611">Plant defense</keyword>
<feature type="transmembrane region" description="Helical" evidence="9">
    <location>
        <begin position="285"/>
        <end position="306"/>
    </location>
</feature>
<gene>
    <name evidence="8" type="primary">MLO</name>
    <name evidence="10" type="ORF">K7X08_033233</name>
</gene>
<evidence type="ECO:0000256" key="6">
    <source>
        <dbReference type="ARBA" id="ARBA00023136"/>
    </source>
</evidence>
<comment type="caution">
    <text evidence="10">The sequence shown here is derived from an EMBL/GenBank/DDBJ whole genome shotgun (WGS) entry which is preliminary data.</text>
</comment>
<dbReference type="PANTHER" id="PTHR31942">
    <property type="entry name" value="MLO-LIKE PROTEIN 1"/>
    <property type="match status" value="1"/>
</dbReference>
<name>A0A9Q1RBY8_9SOLA</name>
<evidence type="ECO:0000256" key="8">
    <source>
        <dbReference type="RuleBase" id="RU280816"/>
    </source>
</evidence>
<dbReference type="OrthoDB" id="1388414at2759"/>
<keyword evidence="11" id="KW-1185">Reference proteome</keyword>
<reference evidence="11" key="1">
    <citation type="journal article" date="2023" name="Proc. Natl. Acad. Sci. U.S.A.">
        <title>Genomic and structural basis for evolution of tropane alkaloid biosynthesis.</title>
        <authorList>
            <person name="Wanga Y.-J."/>
            <person name="Taina T."/>
            <person name="Yua J.-Y."/>
            <person name="Lia J."/>
            <person name="Xua B."/>
            <person name="Chenc J."/>
            <person name="D'Auriad J.C."/>
            <person name="Huanga J.-P."/>
            <person name="Huanga S.-X."/>
        </authorList>
    </citation>
    <scope>NUCLEOTIDE SEQUENCE [LARGE SCALE GENOMIC DNA]</scope>
    <source>
        <strain evidence="11">cv. KIB-2019</strain>
    </source>
</reference>
<protein>
    <recommendedName>
        <fullName evidence="8">MLO-like protein</fullName>
    </recommendedName>
</protein>
<evidence type="ECO:0000256" key="4">
    <source>
        <dbReference type="ARBA" id="ARBA00022821"/>
    </source>
</evidence>
<evidence type="ECO:0000256" key="1">
    <source>
        <dbReference type="ARBA" id="ARBA00004141"/>
    </source>
</evidence>
<comment type="subcellular location">
    <subcellularLocation>
        <location evidence="1 8">Membrane</location>
        <topology evidence="1 8">Multi-pass membrane protein</topology>
    </subcellularLocation>
</comment>
<evidence type="ECO:0000256" key="9">
    <source>
        <dbReference type="SAM" id="Phobius"/>
    </source>
</evidence>
<proteinExistence type="inferred from homology"/>
<comment type="similarity">
    <text evidence="2 8">Belongs to the MLO family.</text>
</comment>
<keyword evidence="3 8" id="KW-0812">Transmembrane</keyword>
<evidence type="ECO:0000256" key="2">
    <source>
        <dbReference type="ARBA" id="ARBA00006574"/>
    </source>
</evidence>
<feature type="transmembrane region" description="Helical" evidence="9">
    <location>
        <begin position="160"/>
        <end position="181"/>
    </location>
</feature>
<dbReference type="AlphaFoldDB" id="A0A9Q1RBY8"/>
<keyword evidence="6 8" id="KW-0472">Membrane</keyword>
<evidence type="ECO:0000313" key="10">
    <source>
        <dbReference type="EMBL" id="KAJ8549526.1"/>
    </source>
</evidence>
<feature type="transmembrane region" description="Helical" evidence="9">
    <location>
        <begin position="406"/>
        <end position="431"/>
    </location>
</feature>
<dbReference type="GO" id="GO:0006952">
    <property type="term" value="P:defense response"/>
    <property type="evidence" value="ECO:0007669"/>
    <property type="project" value="UniProtKB-KW"/>
</dbReference>
<sequence>MCLKIWCVCSCDVDVYYHVTIGGCVAASRYQTDMAGSSSSSITLETTPTWAVAVVCFILITISILIEHALHLLAKYFNKKRRKSLIQALDNIKSELMLLGFISLLLTILQKPIAKICIPKGAAETFLPCQSLTSNDEEEESKCEQQGKKSLMSRAGVQQLQLLIFALAFFHILSCFLTFSLGTLKMVRWKIWEAETRTLEYQFSHDPRRFQLIHQTSFGKRHLNFWSEHRFLRLPVCFLRQFYGSVYKVDYFTLRHGFIMAHFAEGTEFDFQKYIRRALDKDFKVVVGISPWIWTFSVLFIFFNAYVFHSTYWLPFIPLAMLLVVGTKLQGIITKMCLDSNYKSSVVRGNLVVRPDDQFFWFGKPKLLLHLMHFILFQNSFQLAFFTWTTYKYGINSCFHRKTVDIVTRLVMGVLVHFLSGYVTLPLYALVTQMGTKIKHSVFTDGMIGGIRRWKEQAKKNLAKRNNDLAQNYMDISQSLGTLDNSLSLDISPSFRTSLDDSASTETEDDEEIVAQRKLQQHTELGSFGGFHSK</sequence>
<evidence type="ECO:0000256" key="7">
    <source>
        <dbReference type="ARBA" id="ARBA00023265"/>
    </source>
</evidence>
<dbReference type="GO" id="GO:0016020">
    <property type="term" value="C:membrane"/>
    <property type="evidence" value="ECO:0007669"/>
    <property type="project" value="UniProtKB-SubCell"/>
</dbReference>
<dbReference type="InterPro" id="IPR004326">
    <property type="entry name" value="Mlo"/>
</dbReference>